<feature type="compositionally biased region" description="Low complexity" evidence="3">
    <location>
        <begin position="603"/>
        <end position="625"/>
    </location>
</feature>
<dbReference type="GO" id="GO:0004568">
    <property type="term" value="F:chitinase activity"/>
    <property type="evidence" value="ECO:0000318"/>
    <property type="project" value="GO_Central"/>
</dbReference>
<dbReference type="PANTHER" id="PTHR45708">
    <property type="entry name" value="ENDOCHITINASE"/>
    <property type="match status" value="1"/>
</dbReference>
<name>F0ZFA0_DICPU</name>
<feature type="region of interest" description="Disordered" evidence="3">
    <location>
        <begin position="893"/>
        <end position="965"/>
    </location>
</feature>
<keyword evidence="1" id="KW-0378">Hydrolase</keyword>
<dbReference type="OMA" id="HTLGEFC"/>
<feature type="region of interest" description="Disordered" evidence="3">
    <location>
        <begin position="599"/>
        <end position="793"/>
    </location>
</feature>
<keyword evidence="2" id="KW-0326">Glycosidase</keyword>
<dbReference type="GeneID" id="10499983"/>
<evidence type="ECO:0000256" key="1">
    <source>
        <dbReference type="ARBA" id="ARBA00022801"/>
    </source>
</evidence>
<dbReference type="InterPro" id="IPR017853">
    <property type="entry name" value="GH"/>
</dbReference>
<reference evidence="5" key="1">
    <citation type="journal article" date="2011" name="Genome Biol.">
        <title>Comparative genomics of the social amoebae Dictyostelium discoideum and Dictyostelium purpureum.</title>
        <authorList>
            <consortium name="US DOE Joint Genome Institute (JGI-PGF)"/>
            <person name="Sucgang R."/>
            <person name="Kuo A."/>
            <person name="Tian X."/>
            <person name="Salerno W."/>
            <person name="Parikh A."/>
            <person name="Feasley C.L."/>
            <person name="Dalin E."/>
            <person name="Tu H."/>
            <person name="Huang E."/>
            <person name="Barry K."/>
            <person name="Lindquist E."/>
            <person name="Shapiro H."/>
            <person name="Bruce D."/>
            <person name="Schmutz J."/>
            <person name="Salamov A."/>
            <person name="Fey P."/>
            <person name="Gaudet P."/>
            <person name="Anjard C."/>
            <person name="Babu M.M."/>
            <person name="Basu S."/>
            <person name="Bushmanova Y."/>
            <person name="van der Wel H."/>
            <person name="Katoh-Kurasawa M."/>
            <person name="Dinh C."/>
            <person name="Coutinho P.M."/>
            <person name="Saito T."/>
            <person name="Elias M."/>
            <person name="Schaap P."/>
            <person name="Kay R.R."/>
            <person name="Henrissat B."/>
            <person name="Eichinger L."/>
            <person name="Rivero F."/>
            <person name="Putnam N.H."/>
            <person name="West C.M."/>
            <person name="Loomis W.F."/>
            <person name="Chisholm R.L."/>
            <person name="Shaulsky G."/>
            <person name="Strassmann J.E."/>
            <person name="Queller D.C."/>
            <person name="Kuspa A."/>
            <person name="Grigoriev I.V."/>
        </authorList>
    </citation>
    <scope>NUCLEOTIDE SEQUENCE [LARGE SCALE GENOMIC DNA]</scope>
    <source>
        <strain evidence="5">QSDP1</strain>
    </source>
</reference>
<dbReference type="PANTHER" id="PTHR45708:SF49">
    <property type="entry name" value="ENDOCHITINASE"/>
    <property type="match status" value="1"/>
</dbReference>
<dbReference type="eggNOG" id="KOG1216">
    <property type="taxonomic scope" value="Eukaryota"/>
</dbReference>
<feature type="compositionally biased region" description="Polar residues" evidence="3">
    <location>
        <begin position="634"/>
        <end position="643"/>
    </location>
</feature>
<feature type="compositionally biased region" description="Basic and acidic residues" evidence="3">
    <location>
        <begin position="955"/>
        <end position="965"/>
    </location>
</feature>
<dbReference type="EMBL" id="GL871001">
    <property type="protein sequence ID" value="EGC37348.1"/>
    <property type="molecule type" value="Genomic_DNA"/>
</dbReference>
<dbReference type="OrthoDB" id="6020543at2759"/>
<sequence length="965" mass="108494">MGYSKRNVVGYYSNSLKIKGSKYHTLGEFCQTGYYDSIIVGSLFWNQNLTEFHFDCEDFESINQDKIIQNSSEDPDSEKTSEFKKYDFSKIPKVSKENNTPTKASAKINIEKNTILTNKCVDLRNDIEICQNLGVKILVSIGGRHGTISNTTIPSAEFAQKLAVKIWDMFLFGDNGRKIYKEQQLLILKKEEEKIKRQLEAEEKGDFSSSSSDSNIDIDDFDYFEDESLSKDESDSSNSEDDYLIDEDEFSDSYYDEYSDDDGTIPPVYDDEDQSYVDEEAYSDSDYYASDQYDSSGNKLTRKPRVFSSKKKTIKKKAPVFTPRPFGYDIFLNGVDLSPLVGRSDNYLHLALALDSYRIPRRDIFLISATLDCSVLHSKKENVKVENSILKFNFDFLNLDFVHNKQCDYWSKISDQTIIDWSTYTVKNKYNQTKIILQVSSNTKDSAYFSPKFFLMEYTQYCYDLPNMAGAFITDVLSASKIINSTTKIDFTNELTTDLRNFEPSTRRFIGTRPPSTYANSTVTRPLKTKEPVLKVPVTHSPIKLNSTKTTTNKNITTTKSTTKKPIDIDNVIISDSSTTSGINPIILDSDDSNVIVFDDSDSSSGKPATTKKPSTTIKKPIITKSTHKPIKSDSSFDTNTIILDSGSSNSKNNNNNDDVIIFDDSGNSKDTNKPTNKPTSKPTNKPLTTKTPTKKPASTKAPPPTATPKLRPTHKPISSNPIDDVNVLSEQKETIKPTIKPTSKPTSAPTNKPLPTKAPTKKPASTKAPPPTATPKLRPTHKPINSDPSNEISLQPTEILNEQTNVPIPSEKPTTKPTTITSKEPTETHKPTIIEAQITSANSIETTNLVDPNLINDHSNKKTIDPIFIETQQNSNNENMDLRATHQTISNNIPDETNQQDQQEQQEQPDKDINIQPKENDPIFIEQQNQQDQNKEPLADEAVSRRAGRHKPISAKEFDKNFFS</sequence>
<feature type="compositionally biased region" description="Low complexity" evidence="3">
    <location>
        <begin position="645"/>
        <end position="666"/>
    </location>
</feature>
<dbReference type="FunCoup" id="F0ZFA0">
    <property type="interactions" value="757"/>
</dbReference>
<keyword evidence="5" id="KW-1185">Reference proteome</keyword>
<dbReference type="VEuPathDB" id="AmoebaDB:DICPUDRAFT_150029"/>
<proteinExistence type="predicted"/>
<dbReference type="GO" id="GO:0005576">
    <property type="term" value="C:extracellular region"/>
    <property type="evidence" value="ECO:0000318"/>
    <property type="project" value="GO_Central"/>
</dbReference>
<feature type="compositionally biased region" description="Low complexity" evidence="3">
    <location>
        <begin position="284"/>
        <end position="296"/>
    </location>
</feature>
<dbReference type="Gene3D" id="3.20.20.80">
    <property type="entry name" value="Glycosidases"/>
    <property type="match status" value="2"/>
</dbReference>
<dbReference type="AlphaFoldDB" id="F0ZFA0"/>
<feature type="compositionally biased region" description="Low complexity" evidence="3">
    <location>
        <begin position="808"/>
        <end position="824"/>
    </location>
</feature>
<organism evidence="4 5">
    <name type="scientific">Dictyostelium purpureum</name>
    <name type="common">Slime mold</name>
    <dbReference type="NCBI Taxonomy" id="5786"/>
    <lineage>
        <taxon>Eukaryota</taxon>
        <taxon>Amoebozoa</taxon>
        <taxon>Evosea</taxon>
        <taxon>Eumycetozoa</taxon>
        <taxon>Dictyostelia</taxon>
        <taxon>Dictyosteliales</taxon>
        <taxon>Dictyosteliaceae</taxon>
        <taxon>Dictyostelium</taxon>
    </lineage>
</organism>
<feature type="compositionally biased region" description="Low complexity" evidence="3">
    <location>
        <begin position="674"/>
        <end position="701"/>
    </location>
</feature>
<gene>
    <name evidence="4" type="ORF">DICPUDRAFT_150029</name>
</gene>
<dbReference type="InParanoid" id="F0ZFA0"/>
<feature type="compositionally biased region" description="Basic and acidic residues" evidence="3">
    <location>
        <begin position="934"/>
        <end position="945"/>
    </location>
</feature>
<dbReference type="KEGG" id="dpp:DICPUDRAFT_150029"/>
<dbReference type="SUPFAM" id="SSF51445">
    <property type="entry name" value="(Trans)glycosidases"/>
    <property type="match status" value="1"/>
</dbReference>
<dbReference type="STRING" id="5786.F0ZFA0"/>
<feature type="region of interest" description="Disordered" evidence="3">
    <location>
        <begin position="807"/>
        <end position="827"/>
    </location>
</feature>
<dbReference type="RefSeq" id="XP_003286089.1">
    <property type="nucleotide sequence ID" value="XM_003286041.1"/>
</dbReference>
<dbReference type="PRINTS" id="PR01217">
    <property type="entry name" value="PRICHEXTENSN"/>
</dbReference>
<feature type="region of interest" description="Disordered" evidence="3">
    <location>
        <begin position="281"/>
        <end position="301"/>
    </location>
</feature>
<evidence type="ECO:0000256" key="2">
    <source>
        <dbReference type="ARBA" id="ARBA00023295"/>
    </source>
</evidence>
<evidence type="ECO:0000256" key="3">
    <source>
        <dbReference type="SAM" id="MobiDB-lite"/>
    </source>
</evidence>
<evidence type="ECO:0000313" key="5">
    <source>
        <dbReference type="Proteomes" id="UP000001064"/>
    </source>
</evidence>
<accession>F0ZFA0</accession>
<protein>
    <submittedName>
        <fullName evidence="4">Uncharacterized protein</fullName>
    </submittedName>
</protein>
<evidence type="ECO:0000313" key="4">
    <source>
        <dbReference type="EMBL" id="EGC37348.1"/>
    </source>
</evidence>
<feature type="compositionally biased region" description="Low complexity" evidence="3">
    <location>
        <begin position="749"/>
        <end position="768"/>
    </location>
</feature>
<feature type="compositionally biased region" description="Basic and acidic residues" evidence="3">
    <location>
        <begin position="909"/>
        <end position="922"/>
    </location>
</feature>
<dbReference type="Proteomes" id="UP000001064">
    <property type="component" value="Unassembled WGS sequence"/>
</dbReference>
<dbReference type="InterPro" id="IPR050542">
    <property type="entry name" value="Glycosyl_Hydrlase18_Chitinase"/>
</dbReference>